<accession>A0ACB8D6M7</accession>
<comment type="caution">
    <text evidence="1">The sequence shown here is derived from an EMBL/GenBank/DDBJ whole genome shotgun (WGS) entry which is preliminary data.</text>
</comment>
<proteinExistence type="predicted"/>
<protein>
    <submittedName>
        <fullName evidence="1">Uncharacterized protein</fullName>
    </submittedName>
</protein>
<gene>
    <name evidence="1" type="ORF">HPB49_016822</name>
</gene>
<organism evidence="1 2">
    <name type="scientific">Dermacentor silvarum</name>
    <name type="common">Tick</name>
    <dbReference type="NCBI Taxonomy" id="543639"/>
    <lineage>
        <taxon>Eukaryota</taxon>
        <taxon>Metazoa</taxon>
        <taxon>Ecdysozoa</taxon>
        <taxon>Arthropoda</taxon>
        <taxon>Chelicerata</taxon>
        <taxon>Arachnida</taxon>
        <taxon>Acari</taxon>
        <taxon>Parasitiformes</taxon>
        <taxon>Ixodida</taxon>
        <taxon>Ixodoidea</taxon>
        <taxon>Ixodidae</taxon>
        <taxon>Rhipicephalinae</taxon>
        <taxon>Dermacentor</taxon>
    </lineage>
</organism>
<evidence type="ECO:0000313" key="2">
    <source>
        <dbReference type="Proteomes" id="UP000821865"/>
    </source>
</evidence>
<keyword evidence="2" id="KW-1185">Reference proteome</keyword>
<reference evidence="1" key="1">
    <citation type="submission" date="2020-05" db="EMBL/GenBank/DDBJ databases">
        <title>Large-scale comparative analyses of tick genomes elucidate their genetic diversity and vector capacities.</title>
        <authorList>
            <person name="Jia N."/>
            <person name="Wang J."/>
            <person name="Shi W."/>
            <person name="Du L."/>
            <person name="Sun Y."/>
            <person name="Zhan W."/>
            <person name="Jiang J."/>
            <person name="Wang Q."/>
            <person name="Zhang B."/>
            <person name="Ji P."/>
            <person name="Sakyi L.B."/>
            <person name="Cui X."/>
            <person name="Yuan T."/>
            <person name="Jiang B."/>
            <person name="Yang W."/>
            <person name="Lam T.T.-Y."/>
            <person name="Chang Q."/>
            <person name="Ding S."/>
            <person name="Wang X."/>
            <person name="Zhu J."/>
            <person name="Ruan X."/>
            <person name="Zhao L."/>
            <person name="Wei J."/>
            <person name="Que T."/>
            <person name="Du C."/>
            <person name="Cheng J."/>
            <person name="Dai P."/>
            <person name="Han X."/>
            <person name="Huang E."/>
            <person name="Gao Y."/>
            <person name="Liu J."/>
            <person name="Shao H."/>
            <person name="Ye R."/>
            <person name="Li L."/>
            <person name="Wei W."/>
            <person name="Wang X."/>
            <person name="Wang C."/>
            <person name="Yang T."/>
            <person name="Huo Q."/>
            <person name="Li W."/>
            <person name="Guo W."/>
            <person name="Chen H."/>
            <person name="Zhou L."/>
            <person name="Ni X."/>
            <person name="Tian J."/>
            <person name="Zhou Y."/>
            <person name="Sheng Y."/>
            <person name="Liu T."/>
            <person name="Pan Y."/>
            <person name="Xia L."/>
            <person name="Li J."/>
            <person name="Zhao F."/>
            <person name="Cao W."/>
        </authorList>
    </citation>
    <scope>NUCLEOTIDE SEQUENCE</scope>
    <source>
        <strain evidence="1">Dsil-2018</strain>
    </source>
</reference>
<evidence type="ECO:0000313" key="1">
    <source>
        <dbReference type="EMBL" id="KAH7960082.1"/>
    </source>
</evidence>
<dbReference type="EMBL" id="CM023472">
    <property type="protein sequence ID" value="KAH7960082.1"/>
    <property type="molecule type" value="Genomic_DNA"/>
</dbReference>
<dbReference type="Proteomes" id="UP000821865">
    <property type="component" value="Chromosome 3"/>
</dbReference>
<sequence length="340" mass="36296">MISPPPGRLLLQLVVAVLVPCPGNGQLHPKNPTIYKMVSLNQNCGTRFGNGSLNNATEPLSSAIVTATQFRDRRAATTDGCSTEIGASSSESMIVSLVEMNLRQGLLNDSCIDYVNIITRFTSANDPDQQCGRIRESENKAFSTSYTLSIKLFSRTPLSYFFDGNILAVVVTAANEPVNGRCAPNQFLCVAENKCIYEGYQCDNINNCGDNSDEYKLGTSTCFMPQSSLLLISFGVINLIITWLSVFYCCVKSALSRKKALRDDRFGSATPPMGTGSVSGGDGPTAQDVSADDDGSPDMMTSGPLRSEGASRAGGSSIRDPLVASVKKKDRDDTSSVGGN</sequence>
<name>A0ACB8D6M7_DERSI</name>